<proteinExistence type="predicted"/>
<feature type="region of interest" description="Disordered" evidence="1">
    <location>
        <begin position="66"/>
        <end position="85"/>
    </location>
</feature>
<evidence type="ECO:0000256" key="2">
    <source>
        <dbReference type="SAM" id="SignalP"/>
    </source>
</evidence>
<dbReference type="RefSeq" id="XP_022645985.1">
    <property type="nucleotide sequence ID" value="XM_022790250.1"/>
</dbReference>
<dbReference type="InParanoid" id="A0A7M7J8G1"/>
<dbReference type="AlphaFoldDB" id="A0A7M7J8G1"/>
<evidence type="ECO:0000256" key="1">
    <source>
        <dbReference type="SAM" id="MobiDB-lite"/>
    </source>
</evidence>
<dbReference type="PANTHER" id="PTHR39072:SF3">
    <property type="entry name" value="RE48511P"/>
    <property type="match status" value="1"/>
</dbReference>
<keyword evidence="5" id="KW-1185">Reference proteome</keyword>
<keyword evidence="2" id="KW-0732">Signal</keyword>
<dbReference type="GeneID" id="111243915"/>
<dbReference type="OrthoDB" id="6430068at2759"/>
<reference evidence="4" key="1">
    <citation type="submission" date="2021-01" db="UniProtKB">
        <authorList>
            <consortium name="EnsemblMetazoa"/>
        </authorList>
    </citation>
    <scope>IDENTIFICATION</scope>
</reference>
<dbReference type="Proteomes" id="UP000594260">
    <property type="component" value="Unplaced"/>
</dbReference>
<feature type="chain" id="PRO_5033913550" description="DUF4758 domain-containing protein" evidence="2">
    <location>
        <begin position="25"/>
        <end position="901"/>
    </location>
</feature>
<sequence>MADGIAVVTAMVLVHVLTSKGSEAAAPLPRPQALIQPSLSDLPTVTVRGFLNFRTTVDGTVIVFTPSSETPQQNQPNEPIAPTKTAQIQISPESTVLKPGTPKDSSLDKTQDFQDLSQANKVFGFEIEPDDVDGTVSSAAPTVPPVSKKTSSTAAIFPVKTTSAPTTPKATTPKTTTPKPTTPKPTTKATTLKPTTKTPPKTTLVTKPTFKGATPKDAKISQSNVPVTRIVETTASSALYPTGLVTVLGGTMISHGATTIHETKVIGTYIQGKYAQILESTSRVIQPSAVGVSPSPTFASQGHSTAPPGLQTIERRGDVGDLEKLLLQASFKSSSATLQSRQIQQTTRLEPKFTETIEDDNKIHFTRRPNGRSQSSTTSRLRYSPLAKSHSVRLNRFKVRLTSRYEDQTALPSEVEHLNAFDSQVKALDLDDPLLNIDPARITWLPTTFTSLVTLRAGQRKSVIRTLTITTSFPTTIEPSEVLSNGISDNAIDPTPSGLVHSRIYSTEQHTWRTSLIPASHDGLTSMQTITESFVIRKFVTAYRTMPSSEITDEMTNETLSFLDESDDSYIKTLLAGDINATATTKTDEPLTSKNILDELQNALQKNPLAALLLGLNTQLQPSLQTVTRSSTYVTTDTLYHTKVVSFYDGRRTRSKRLSDSIGTTERTLTTVTTEVITIQPTQAFPFPFLLQPTPTASYSTITSLYTTVTTGTSYASKIFTLIYNAFSTRYRTVTSSSTYPTTMVITSTSSFLVQPTLAYGGYPSQTSPGYQAQVPQQAQLVHQLSQAVVAEPQPLATVQGNAPQPTPVTTNLPMAMVTKATVFEPVSSAPAILAAGLSSSESVESSIPSADLTSGADEASAVSSSEQVATPVLAIAANLAPAAPPAQAAASSALQPNLTA</sequence>
<accession>A0A7M7J8G1</accession>
<dbReference type="KEGG" id="vde:111243915"/>
<dbReference type="EnsemblMetazoa" id="XM_022790250">
    <property type="protein sequence ID" value="XP_022645985"/>
    <property type="gene ID" value="LOC111243915"/>
</dbReference>
<dbReference type="EnsemblMetazoa" id="XM_022790249">
    <property type="protein sequence ID" value="XP_022645984"/>
    <property type="gene ID" value="LOC111243915"/>
</dbReference>
<feature type="compositionally biased region" description="Polar residues" evidence="1">
    <location>
        <begin position="66"/>
        <end position="77"/>
    </location>
</feature>
<dbReference type="RefSeq" id="XP_022645984.1">
    <property type="nucleotide sequence ID" value="XM_022790249.1"/>
</dbReference>
<feature type="signal peptide" evidence="2">
    <location>
        <begin position="1"/>
        <end position="24"/>
    </location>
</feature>
<evidence type="ECO:0000259" key="3">
    <source>
        <dbReference type="Pfam" id="PF15950"/>
    </source>
</evidence>
<feature type="compositionally biased region" description="Low complexity" evidence="1">
    <location>
        <begin position="162"/>
        <end position="209"/>
    </location>
</feature>
<feature type="domain" description="DUF4758" evidence="3">
    <location>
        <begin position="226"/>
        <end position="282"/>
    </location>
</feature>
<feature type="region of interest" description="Disordered" evidence="1">
    <location>
        <begin position="162"/>
        <end position="217"/>
    </location>
</feature>
<dbReference type="OMA" id="VHGYQTR"/>
<protein>
    <recommendedName>
        <fullName evidence="3">DUF4758 domain-containing protein</fullName>
    </recommendedName>
</protein>
<evidence type="ECO:0000313" key="4">
    <source>
        <dbReference type="EnsemblMetazoa" id="XP_022645985"/>
    </source>
</evidence>
<organism evidence="4 5">
    <name type="scientific">Varroa destructor</name>
    <name type="common">Honeybee mite</name>
    <dbReference type="NCBI Taxonomy" id="109461"/>
    <lineage>
        <taxon>Eukaryota</taxon>
        <taxon>Metazoa</taxon>
        <taxon>Ecdysozoa</taxon>
        <taxon>Arthropoda</taxon>
        <taxon>Chelicerata</taxon>
        <taxon>Arachnida</taxon>
        <taxon>Acari</taxon>
        <taxon>Parasitiformes</taxon>
        <taxon>Mesostigmata</taxon>
        <taxon>Gamasina</taxon>
        <taxon>Dermanyssoidea</taxon>
        <taxon>Varroidae</taxon>
        <taxon>Varroa</taxon>
    </lineage>
</organism>
<dbReference type="InterPro" id="IPR031866">
    <property type="entry name" value="DUF4758"/>
</dbReference>
<name>A0A7M7J8G1_VARDE</name>
<dbReference type="Pfam" id="PF15950">
    <property type="entry name" value="DUF4758"/>
    <property type="match status" value="1"/>
</dbReference>
<evidence type="ECO:0000313" key="5">
    <source>
        <dbReference type="Proteomes" id="UP000594260"/>
    </source>
</evidence>
<dbReference type="PANTHER" id="PTHR39072">
    <property type="entry name" value="RE48511P"/>
    <property type="match status" value="1"/>
</dbReference>